<keyword evidence="10" id="KW-0862">Zinc</keyword>
<name>A0ABW1NPK2_9ACTN</name>
<evidence type="ECO:0000256" key="7">
    <source>
        <dbReference type="ARBA" id="ARBA00022670"/>
    </source>
</evidence>
<evidence type="ECO:0000256" key="5">
    <source>
        <dbReference type="ARBA" id="ARBA00015611"/>
    </source>
</evidence>
<accession>A0ABW1NPK2</accession>
<comment type="caution">
    <text evidence="17">The sequence shown here is derived from an EMBL/GenBank/DDBJ whole genome shotgun (WGS) entry which is preliminary data.</text>
</comment>
<feature type="domain" description="Peptidase M1 membrane alanine aminopeptidase" evidence="14">
    <location>
        <begin position="237"/>
        <end position="451"/>
    </location>
</feature>
<evidence type="ECO:0000313" key="18">
    <source>
        <dbReference type="Proteomes" id="UP001596137"/>
    </source>
</evidence>
<dbReference type="PRINTS" id="PR00756">
    <property type="entry name" value="ALADIPTASE"/>
</dbReference>
<evidence type="ECO:0000259" key="15">
    <source>
        <dbReference type="Pfam" id="PF11838"/>
    </source>
</evidence>
<dbReference type="CDD" id="cd09602">
    <property type="entry name" value="M1_APN"/>
    <property type="match status" value="1"/>
</dbReference>
<dbReference type="EMBL" id="JBHSRF010000051">
    <property type="protein sequence ID" value="MFC6084908.1"/>
    <property type="molecule type" value="Genomic_DNA"/>
</dbReference>
<keyword evidence="11" id="KW-0482">Metalloprotease</keyword>
<evidence type="ECO:0000256" key="6">
    <source>
        <dbReference type="ARBA" id="ARBA00022438"/>
    </source>
</evidence>
<dbReference type="InterPro" id="IPR050344">
    <property type="entry name" value="Peptidase_M1_aminopeptidases"/>
</dbReference>
<keyword evidence="8" id="KW-0479">Metal-binding</keyword>
<reference evidence="18" key="1">
    <citation type="journal article" date="2019" name="Int. J. Syst. Evol. Microbiol.">
        <title>The Global Catalogue of Microorganisms (GCM) 10K type strain sequencing project: providing services to taxonomists for standard genome sequencing and annotation.</title>
        <authorList>
            <consortium name="The Broad Institute Genomics Platform"/>
            <consortium name="The Broad Institute Genome Sequencing Center for Infectious Disease"/>
            <person name="Wu L."/>
            <person name="Ma J."/>
        </authorList>
    </citation>
    <scope>NUCLEOTIDE SEQUENCE [LARGE SCALE GENOMIC DNA]</scope>
    <source>
        <strain evidence="18">JCM 30346</strain>
    </source>
</reference>
<dbReference type="GO" id="GO:0016285">
    <property type="term" value="F:alanyl aminopeptidase activity"/>
    <property type="evidence" value="ECO:0007669"/>
    <property type="project" value="UniProtKB-EC"/>
</dbReference>
<evidence type="ECO:0000256" key="8">
    <source>
        <dbReference type="ARBA" id="ARBA00022723"/>
    </source>
</evidence>
<dbReference type="InterPro" id="IPR045357">
    <property type="entry name" value="Aminopeptidase_N-like_N"/>
</dbReference>
<comment type="catalytic activity">
    <reaction evidence="1">
        <text>Release of an N-terminal amino acid, Xaa-|-Yaa- from a peptide, amide or arylamide. Xaa is preferably Ala, but may be most amino acids including Pro (slow action). When a terminal hydrophobic residue is followed by a prolyl residue, the two may be released as an intact Xaa-Pro dipeptide.</text>
        <dbReference type="EC" id="3.4.11.2"/>
    </reaction>
</comment>
<dbReference type="InterPro" id="IPR001930">
    <property type="entry name" value="Peptidase_M1"/>
</dbReference>
<dbReference type="InterPro" id="IPR024571">
    <property type="entry name" value="ERAP1-like_C_dom"/>
</dbReference>
<dbReference type="Pfam" id="PF11838">
    <property type="entry name" value="ERAP1_C"/>
    <property type="match status" value="1"/>
</dbReference>
<evidence type="ECO:0000259" key="14">
    <source>
        <dbReference type="Pfam" id="PF01433"/>
    </source>
</evidence>
<sequence length="855" mass="93924">MAGNLTRDEARERARLLDVESYSVELDLTEGEERFESITTVRFSCAEPGAATFIELAEAKIRSATLNGTELDVSTYDAATGRLPLPGLAAANELRVDADCVYMRTGEGLHRFVDPVDQKVYLHSQFETADAHRMYACFDQPDLKAAFELSTLVPSDWEVVSNAAPDSVETLEEHQGRHGVLQSAKRWHFPPTPVMSTYITALIAGPYSVVRAEHDGIPLGIFCRASLAEHLDADNVFEVTRQGFDFFHQVFGLRYPFGKYDQLFVPEFNAGAMENAGAVTLLEDYVFRSRVTDAMVERRAETILHEMAHMWFGDLVTMRWWDDLWLNESFATYMSVLCQAEATRWGQAAWTTFANVEKAWAYRQDQLPSTHPIAADIPDMQAVEVNFDGITYAKGAAVLKQLVAYVGLDNFLAGVRDYFGEHAWGNTELKDLLSALERTSGRDLSSWSKEWLETSWVNTLRPSFTTDDEGRFLGFDVLQEAPAEYPTLRSHRIAIGLYSWSGDALERVRRVELDVVGARTAVAELVGEAQPDLILLNDDDLTYAKIRLDERSLRTLVNGGIAAFTDSLPRALCWAAAWDMTRDAETATRDYVRLVAGGVHSITDITVLQTVLRQAHQATRLYADPAWRAEGLAELSAALRRLIDGAEPGSDHQLSFVNAFTSGATSPGDLAFVQGILDGTSVPEGLTVDADLRWSLIHSLAAGGVLGPDDIAAELRRDPTATGERAAATCQASVPTAEAKAAAWSAITGGALSGAMLRSTIVGFMDPDHAELLQPYGERFFAEVGRIYAEWSSDSAQRFAIGCYPTLLIDPATVARTQDYISASAPPHALRRLLLEGADGVSRALRARAKDASAA</sequence>
<dbReference type="InterPro" id="IPR014782">
    <property type="entry name" value="Peptidase_M1_dom"/>
</dbReference>
<dbReference type="InterPro" id="IPR027268">
    <property type="entry name" value="Peptidase_M4/M1_CTD_sf"/>
</dbReference>
<evidence type="ECO:0000256" key="11">
    <source>
        <dbReference type="ARBA" id="ARBA00023049"/>
    </source>
</evidence>
<dbReference type="RefSeq" id="WP_380758471.1">
    <property type="nucleotide sequence ID" value="NZ_JBHSRF010000051.1"/>
</dbReference>
<comment type="cofactor">
    <cofactor evidence="2">
        <name>Zn(2+)</name>
        <dbReference type="ChEBI" id="CHEBI:29105"/>
    </cofactor>
</comment>
<gene>
    <name evidence="17" type="primary">pepN</name>
    <name evidence="17" type="ORF">ACFP1K_27360</name>
</gene>
<keyword evidence="9 17" id="KW-0378">Hydrolase</keyword>
<evidence type="ECO:0000256" key="1">
    <source>
        <dbReference type="ARBA" id="ARBA00000098"/>
    </source>
</evidence>
<dbReference type="EC" id="3.4.11.2" evidence="4"/>
<dbReference type="Proteomes" id="UP001596137">
    <property type="component" value="Unassembled WGS sequence"/>
</dbReference>
<feature type="domain" description="ERAP1-like C-terminal" evidence="15">
    <location>
        <begin position="533"/>
        <end position="842"/>
    </location>
</feature>
<dbReference type="Gene3D" id="2.60.40.1730">
    <property type="entry name" value="tricorn interacting facor f3 domain"/>
    <property type="match status" value="1"/>
</dbReference>
<dbReference type="Pfam" id="PF01433">
    <property type="entry name" value="Peptidase_M1"/>
    <property type="match status" value="1"/>
</dbReference>
<dbReference type="NCBIfam" id="TIGR02412">
    <property type="entry name" value="pepN_strep_liv"/>
    <property type="match status" value="1"/>
</dbReference>
<dbReference type="PANTHER" id="PTHR11533">
    <property type="entry name" value="PROTEASE M1 ZINC METALLOPROTEASE"/>
    <property type="match status" value="1"/>
</dbReference>
<evidence type="ECO:0000256" key="4">
    <source>
        <dbReference type="ARBA" id="ARBA00012564"/>
    </source>
</evidence>
<proteinExistence type="inferred from homology"/>
<evidence type="ECO:0000256" key="10">
    <source>
        <dbReference type="ARBA" id="ARBA00022833"/>
    </source>
</evidence>
<keyword evidence="6 17" id="KW-0031">Aminopeptidase</keyword>
<dbReference type="Gene3D" id="1.10.390.10">
    <property type="entry name" value="Neutral Protease Domain 2"/>
    <property type="match status" value="1"/>
</dbReference>
<evidence type="ECO:0000256" key="9">
    <source>
        <dbReference type="ARBA" id="ARBA00022801"/>
    </source>
</evidence>
<keyword evidence="7" id="KW-0645">Protease</keyword>
<comment type="similarity">
    <text evidence="3">Belongs to the peptidase M1 family.</text>
</comment>
<organism evidence="17 18">
    <name type="scientific">Sphaerisporangium aureirubrum</name>
    <dbReference type="NCBI Taxonomy" id="1544736"/>
    <lineage>
        <taxon>Bacteria</taxon>
        <taxon>Bacillati</taxon>
        <taxon>Actinomycetota</taxon>
        <taxon>Actinomycetes</taxon>
        <taxon>Streptosporangiales</taxon>
        <taxon>Streptosporangiaceae</taxon>
        <taxon>Sphaerisporangium</taxon>
    </lineage>
</organism>
<dbReference type="Pfam" id="PF17900">
    <property type="entry name" value="Peptidase_M1_N"/>
    <property type="match status" value="1"/>
</dbReference>
<dbReference type="SUPFAM" id="SSF63737">
    <property type="entry name" value="Leukotriene A4 hydrolase N-terminal domain"/>
    <property type="match status" value="1"/>
</dbReference>
<dbReference type="InterPro" id="IPR042097">
    <property type="entry name" value="Aminopeptidase_N-like_N_sf"/>
</dbReference>
<dbReference type="SUPFAM" id="SSF55486">
    <property type="entry name" value="Metalloproteases ('zincins'), catalytic domain"/>
    <property type="match status" value="1"/>
</dbReference>
<dbReference type="InterPro" id="IPR012778">
    <property type="entry name" value="Pept_M1_aminopeptidase"/>
</dbReference>
<evidence type="ECO:0000259" key="16">
    <source>
        <dbReference type="Pfam" id="PF17900"/>
    </source>
</evidence>
<evidence type="ECO:0000256" key="12">
    <source>
        <dbReference type="ARBA" id="ARBA00029811"/>
    </source>
</evidence>
<keyword evidence="18" id="KW-1185">Reference proteome</keyword>
<evidence type="ECO:0000256" key="3">
    <source>
        <dbReference type="ARBA" id="ARBA00010136"/>
    </source>
</evidence>
<evidence type="ECO:0000256" key="2">
    <source>
        <dbReference type="ARBA" id="ARBA00001947"/>
    </source>
</evidence>
<dbReference type="PANTHER" id="PTHR11533:SF174">
    <property type="entry name" value="PUROMYCIN-SENSITIVE AMINOPEPTIDASE-RELATED"/>
    <property type="match status" value="1"/>
</dbReference>
<feature type="domain" description="Aminopeptidase N-like N-terminal" evidence="16">
    <location>
        <begin position="20"/>
        <end position="199"/>
    </location>
</feature>
<protein>
    <recommendedName>
        <fullName evidence="5">Aminopeptidase N</fullName>
        <ecNumber evidence="4">3.4.11.2</ecNumber>
    </recommendedName>
    <alternativeName>
        <fullName evidence="12">Alanine aminopeptidase</fullName>
    </alternativeName>
    <alternativeName>
        <fullName evidence="13">Lysyl aminopeptidase</fullName>
    </alternativeName>
</protein>
<evidence type="ECO:0000313" key="17">
    <source>
        <dbReference type="EMBL" id="MFC6084908.1"/>
    </source>
</evidence>
<evidence type="ECO:0000256" key="13">
    <source>
        <dbReference type="ARBA" id="ARBA00031533"/>
    </source>
</evidence>